<feature type="signal peptide" evidence="2">
    <location>
        <begin position="1"/>
        <end position="20"/>
    </location>
</feature>
<reference evidence="3" key="1">
    <citation type="submission" date="2020-06" db="EMBL/GenBank/DDBJ databases">
        <authorList>
            <consortium name="Plant Systems Biology data submission"/>
        </authorList>
    </citation>
    <scope>NUCLEOTIDE SEQUENCE</scope>
    <source>
        <strain evidence="3">D6</strain>
    </source>
</reference>
<keyword evidence="4" id="KW-1185">Reference proteome</keyword>
<organism evidence="3 4">
    <name type="scientific">Seminavis robusta</name>
    <dbReference type="NCBI Taxonomy" id="568900"/>
    <lineage>
        <taxon>Eukaryota</taxon>
        <taxon>Sar</taxon>
        <taxon>Stramenopiles</taxon>
        <taxon>Ochrophyta</taxon>
        <taxon>Bacillariophyta</taxon>
        <taxon>Bacillariophyceae</taxon>
        <taxon>Bacillariophycidae</taxon>
        <taxon>Naviculales</taxon>
        <taxon>Naviculaceae</taxon>
        <taxon>Seminavis</taxon>
    </lineage>
</organism>
<feature type="region of interest" description="Disordered" evidence="1">
    <location>
        <begin position="654"/>
        <end position="695"/>
    </location>
</feature>
<evidence type="ECO:0000313" key="3">
    <source>
        <dbReference type="EMBL" id="CAB9498323.1"/>
    </source>
</evidence>
<dbReference type="Proteomes" id="UP001153069">
    <property type="component" value="Unassembled WGS sequence"/>
</dbReference>
<dbReference type="EMBL" id="CAICTM010000035">
    <property type="protein sequence ID" value="CAB9498323.1"/>
    <property type="molecule type" value="Genomic_DNA"/>
</dbReference>
<comment type="caution">
    <text evidence="3">The sequence shown here is derived from an EMBL/GenBank/DDBJ whole genome shotgun (WGS) entry which is preliminary data.</text>
</comment>
<protein>
    <submittedName>
        <fullName evidence="3">Uncharacterized protein</fullName>
    </submittedName>
</protein>
<dbReference type="OrthoDB" id="67124at2759"/>
<name>A0A9N8H191_9STRA</name>
<evidence type="ECO:0000256" key="2">
    <source>
        <dbReference type="SAM" id="SignalP"/>
    </source>
</evidence>
<keyword evidence="2" id="KW-0732">Signal</keyword>
<evidence type="ECO:0000256" key="1">
    <source>
        <dbReference type="SAM" id="MobiDB-lite"/>
    </source>
</evidence>
<accession>A0A9N8H191</accession>
<evidence type="ECO:0000313" key="4">
    <source>
        <dbReference type="Proteomes" id="UP001153069"/>
    </source>
</evidence>
<dbReference type="PANTHER" id="PTHR40855">
    <property type="entry name" value="DIOX_N DOMAIN-CONTAINING PROTEIN"/>
    <property type="match status" value="1"/>
</dbReference>
<dbReference type="AlphaFoldDB" id="A0A9N8H191"/>
<feature type="compositionally biased region" description="Acidic residues" evidence="1">
    <location>
        <begin position="662"/>
        <end position="676"/>
    </location>
</feature>
<gene>
    <name evidence="3" type="ORF">SEMRO_35_G022560.1</name>
</gene>
<proteinExistence type="predicted"/>
<sequence length="720" mass="77728">MKIHFVEIAFLALSCGLAMAGSSKSGDVFRPVKIPYSDLFAKGDDDTSGDILLDALSQVGMVSVTNMPEDFRQAKRDTLAWTNPCGDVSAAMKEHTFADGTRRRTMATHTIPGGIQTIDHGSSPRCDAFSQASAKFRQGVDKTTRAFASRVSGLLNQEMPLLETEQGYPFQTVADVVENGEHLEHFHSYNKTNADPEAPSTVEWHTDQGLMLVFTPGMMTTTASEGVRSRSNLLGETEGFFVELADGTHAVVDLGPEDDLVIMLGDGVNQYVNENVKDNKGRKLRACPHALTVPDHDPQNAARVWYGRMVLPPASAIHPEHGKTFGHLRQLLIDSSSPSSETNEDLLALGCSSSSSFTHSRQLEESSCEEGTLYCWHRCMSLEVAGVSEEICAEQNLDLYCINPRGQKTDFSHGDWFPGCIDLETAPNATAYPKLPDYPRDEEECTDAGYESFVASYKDEYDFMADLMEGGTLMWSVVDDKVKGMFSYNGIFGFTSLGFAGYPGGNAMHGAIVITATPSEMYSPVTGFNYSYDPLVADYIIHDTDKAFRWWQTPVAGGTDVSGELTSTVARSAAAVSDTASYGIVETDCYTAMTFFTAGIYNTTFNTTGTDKLIWGANGEDMFAGYHGMSRGVIEVDWKGGTVTLDEKREALKAETAAGETGEADAGEAEAGEAEAVDPNSDASQGEPAPSSATTARKLTQAALLIPLVAANVIASIVSM</sequence>
<dbReference type="PANTHER" id="PTHR40855:SF1">
    <property type="entry name" value="CLAVAMINATE SYNTHASE-LIKE PROTEIN"/>
    <property type="match status" value="1"/>
</dbReference>
<feature type="chain" id="PRO_5040501842" evidence="2">
    <location>
        <begin position="21"/>
        <end position="720"/>
    </location>
</feature>